<dbReference type="GO" id="GO:0016020">
    <property type="term" value="C:membrane"/>
    <property type="evidence" value="ECO:0007669"/>
    <property type="project" value="UniProtKB-SubCell"/>
</dbReference>
<dbReference type="Proteomes" id="UP000005408">
    <property type="component" value="Unassembled WGS sequence"/>
</dbReference>
<evidence type="ECO:0000256" key="2">
    <source>
        <dbReference type="ARBA" id="ARBA00022692"/>
    </source>
</evidence>
<protein>
    <submittedName>
        <fullName evidence="7">Uncharacterized protein</fullName>
    </submittedName>
</protein>
<evidence type="ECO:0000256" key="5">
    <source>
        <dbReference type="SAM" id="Phobius"/>
    </source>
</evidence>
<dbReference type="InterPro" id="IPR051694">
    <property type="entry name" value="Immunoregulatory_rcpt-like"/>
</dbReference>
<accession>A0A8W8MMN0</accession>
<keyword evidence="6" id="KW-0732">Signal</keyword>
<comment type="subcellular location">
    <subcellularLocation>
        <location evidence="1">Membrane</location>
        <topology evidence="1">Single-pass membrane protein</topology>
    </subcellularLocation>
</comment>
<evidence type="ECO:0000256" key="1">
    <source>
        <dbReference type="ARBA" id="ARBA00004167"/>
    </source>
</evidence>
<evidence type="ECO:0000313" key="7">
    <source>
        <dbReference type="EnsemblMetazoa" id="G3413.1:cds"/>
    </source>
</evidence>
<organism evidence="7 8">
    <name type="scientific">Magallana gigas</name>
    <name type="common">Pacific oyster</name>
    <name type="synonym">Crassostrea gigas</name>
    <dbReference type="NCBI Taxonomy" id="29159"/>
    <lineage>
        <taxon>Eukaryota</taxon>
        <taxon>Metazoa</taxon>
        <taxon>Spiralia</taxon>
        <taxon>Lophotrochozoa</taxon>
        <taxon>Mollusca</taxon>
        <taxon>Bivalvia</taxon>
        <taxon>Autobranchia</taxon>
        <taxon>Pteriomorphia</taxon>
        <taxon>Ostreida</taxon>
        <taxon>Ostreoidea</taxon>
        <taxon>Ostreidae</taxon>
        <taxon>Magallana</taxon>
    </lineage>
</organism>
<feature type="transmembrane region" description="Helical" evidence="5">
    <location>
        <begin position="458"/>
        <end position="480"/>
    </location>
</feature>
<dbReference type="PANTHER" id="PTHR15549:SF30">
    <property type="entry name" value="MID2 DOMAIN-CONTAINING PROTEIN"/>
    <property type="match status" value="1"/>
</dbReference>
<reference evidence="7" key="1">
    <citation type="submission" date="2022-08" db="UniProtKB">
        <authorList>
            <consortium name="EnsemblMetazoa"/>
        </authorList>
    </citation>
    <scope>IDENTIFICATION</scope>
    <source>
        <strain evidence="7">05x7-T-G4-1.051#20</strain>
    </source>
</reference>
<dbReference type="PANTHER" id="PTHR15549">
    <property type="entry name" value="PAIRED IMMUNOGLOBULIN-LIKE TYPE 2 RECEPTOR"/>
    <property type="match status" value="1"/>
</dbReference>
<keyword evidence="3 5" id="KW-1133">Transmembrane helix</keyword>
<evidence type="ECO:0000256" key="4">
    <source>
        <dbReference type="ARBA" id="ARBA00023136"/>
    </source>
</evidence>
<dbReference type="AlphaFoldDB" id="A0A8W8MMN0"/>
<name>A0A8W8MMN0_MAGGI</name>
<evidence type="ECO:0000256" key="6">
    <source>
        <dbReference type="SAM" id="SignalP"/>
    </source>
</evidence>
<dbReference type="EnsemblMetazoa" id="G3413.1">
    <property type="protein sequence ID" value="G3413.1:cds"/>
    <property type="gene ID" value="G3413"/>
</dbReference>
<keyword evidence="2 5" id="KW-0812">Transmembrane</keyword>
<evidence type="ECO:0000313" key="8">
    <source>
        <dbReference type="Proteomes" id="UP000005408"/>
    </source>
</evidence>
<evidence type="ECO:0000256" key="3">
    <source>
        <dbReference type="ARBA" id="ARBA00022989"/>
    </source>
</evidence>
<sequence length="516" mass="57141">MQKAFHCVFILWICIWNPQTIMGDYDVSVRLLEYTRDEDCSCDIGFASRQCYECDVYFQICLQPLSPTQGQICQGKNHNDRVEDTHHFLFAGHLRGRDRYTWSNVNGQPTFHILVHVFDYDQLGSYEDLGVTNYTYRGNRPTVQTVSTNPGNKNMRIKLNVNVSCFFMEHNNITSERNSPMSLPPRDTTLGTQKGRVSTATCATCTTTSSTTIGSTTGPTTTTSSTLSTSSLSSASDIVSLPSSTISTTPATTTTNIVQTMASYLSVTTPALRTTAANISLTSRKSSSTTPAKTTTTVHTTASFFTGKTYTPTTIPSYTPSTTGTRQTSSTTSLSNTAELHSGITIEHRTGGGRLSILVLGPVSHNQLQNLSQEITKLFQHQKLEDVHFHSQIAFYHNTTDQSFTAIQIVYNCTQCNHTDDWIKDKVRIALQIMNLTLYQEKTIGKNTIAYFKNNTGLVVGVVVSTLLIIVIVIGAVCWYKRKQHQKSRIKGVEVDLPSHNKQVMINEEPASVEEA</sequence>
<proteinExistence type="predicted"/>
<keyword evidence="8" id="KW-1185">Reference proteome</keyword>
<keyword evidence="4 5" id="KW-0472">Membrane</keyword>
<feature type="signal peptide" evidence="6">
    <location>
        <begin position="1"/>
        <end position="23"/>
    </location>
</feature>
<feature type="chain" id="PRO_5036492945" evidence="6">
    <location>
        <begin position="24"/>
        <end position="516"/>
    </location>
</feature>
<dbReference type="GO" id="GO:0071944">
    <property type="term" value="C:cell periphery"/>
    <property type="evidence" value="ECO:0007669"/>
    <property type="project" value="UniProtKB-ARBA"/>
</dbReference>